<feature type="transmembrane region" description="Helical" evidence="6">
    <location>
        <begin position="175"/>
        <end position="195"/>
    </location>
</feature>
<evidence type="ECO:0000313" key="7">
    <source>
        <dbReference type="EMBL" id="GMT23837.1"/>
    </source>
</evidence>
<evidence type="ECO:0000256" key="1">
    <source>
        <dbReference type="ARBA" id="ARBA00004141"/>
    </source>
</evidence>
<feature type="transmembrane region" description="Helical" evidence="6">
    <location>
        <begin position="317"/>
        <end position="337"/>
    </location>
</feature>
<feature type="transmembrane region" description="Helical" evidence="6">
    <location>
        <begin position="383"/>
        <end position="401"/>
    </location>
</feature>
<feature type="transmembrane region" description="Helical" evidence="6">
    <location>
        <begin position="349"/>
        <end position="371"/>
    </location>
</feature>
<dbReference type="Gene3D" id="1.20.1250.20">
    <property type="entry name" value="MFS general substrate transporter like domains"/>
    <property type="match status" value="1"/>
</dbReference>
<feature type="transmembrane region" description="Helical" evidence="6">
    <location>
        <begin position="84"/>
        <end position="107"/>
    </location>
</feature>
<dbReference type="InterPro" id="IPR010291">
    <property type="entry name" value="Ion_channel_UNC-93"/>
</dbReference>
<evidence type="ECO:0000313" key="8">
    <source>
        <dbReference type="Proteomes" id="UP001432322"/>
    </source>
</evidence>
<dbReference type="GO" id="GO:0016020">
    <property type="term" value="C:membrane"/>
    <property type="evidence" value="ECO:0007669"/>
    <property type="project" value="UniProtKB-SubCell"/>
</dbReference>
<comment type="caution">
    <text evidence="7">The sequence shown here is derived from an EMBL/GenBank/DDBJ whole genome shotgun (WGS) entry which is preliminary data.</text>
</comment>
<sequence>MKFHSLLFVDFLSHSYHFSLLDDILTSEIGNRKMKNSVYDLLCSILLGVGNMCMFMGYDTQLTIVEPVLRSVHDRSPHSIDAHAGYYGVSVMTIVFTLMNLLAPWALEKLGSKLSLFLGSLLFTIHLISFFFVHWFPFYFTTATLGIGYALFYAGHGSYITEHSTRKTIERNSALTWALATSSLILGGLVLLFTVNSSSKQTISNITQSYQSYREYSDSEIKLMYGSFALVCVVSNIIFAVLPMSSLQNSISDSESKEKIGLKKQLRNIYETFFDRRIVKTAPVFISLGITTTFWINIYPTTLIFSKQLSSMIYLPAYYTIVVGVGEMLMGCIISLVSKRVKNFARMPTLITGTILFLCALLLSFFSTPIWATNTPSEVESLVIQPSLFLSLFIGILLGMADNSLNTSRTVLCALVIPDRISQVFSISKFYQSLSMSICAFLAPLVSINFWLILTIITSLISVPFYGSVSRSIVTRSPTATLRLSMRC</sequence>
<comment type="similarity">
    <text evidence="2">Belongs to the unc-93 family.</text>
</comment>
<keyword evidence="3 6" id="KW-0812">Transmembrane</keyword>
<feature type="transmembrane region" description="Helical" evidence="6">
    <location>
        <begin position="138"/>
        <end position="155"/>
    </location>
</feature>
<keyword evidence="5 6" id="KW-0472">Membrane</keyword>
<dbReference type="SUPFAM" id="SSF103473">
    <property type="entry name" value="MFS general substrate transporter"/>
    <property type="match status" value="1"/>
</dbReference>
<evidence type="ECO:0000256" key="5">
    <source>
        <dbReference type="ARBA" id="ARBA00023136"/>
    </source>
</evidence>
<dbReference type="AlphaFoldDB" id="A0AAV5VYN1"/>
<comment type="subcellular location">
    <subcellularLocation>
        <location evidence="1">Membrane</location>
        <topology evidence="1">Multi-pass membrane protein</topology>
    </subcellularLocation>
</comment>
<reference evidence="7" key="1">
    <citation type="submission" date="2023-10" db="EMBL/GenBank/DDBJ databases">
        <title>Genome assembly of Pristionchus species.</title>
        <authorList>
            <person name="Yoshida K."/>
            <person name="Sommer R.J."/>
        </authorList>
    </citation>
    <scope>NUCLEOTIDE SEQUENCE</scope>
    <source>
        <strain evidence="7">RS5133</strain>
    </source>
</reference>
<proteinExistence type="inferred from homology"/>
<accession>A0AAV5VYN1</accession>
<dbReference type="InterPro" id="IPR051617">
    <property type="entry name" value="UNC-93-like_regulator"/>
</dbReference>
<keyword evidence="8" id="KW-1185">Reference proteome</keyword>
<evidence type="ECO:0000256" key="3">
    <source>
        <dbReference type="ARBA" id="ARBA00022692"/>
    </source>
</evidence>
<dbReference type="PANTHER" id="PTHR23294">
    <property type="entry name" value="ET TRANSLATION PRODUCT-RELATED"/>
    <property type="match status" value="1"/>
</dbReference>
<feature type="transmembrane region" description="Helical" evidence="6">
    <location>
        <begin position="438"/>
        <end position="461"/>
    </location>
</feature>
<protein>
    <recommendedName>
        <fullName evidence="9">Membrane transporter</fullName>
    </recommendedName>
</protein>
<evidence type="ECO:0008006" key="9">
    <source>
        <dbReference type="Google" id="ProtNLM"/>
    </source>
</evidence>
<keyword evidence="4 6" id="KW-1133">Transmembrane helix</keyword>
<dbReference type="PANTHER" id="PTHR23294:SF18">
    <property type="entry name" value="UNC93-LIKE PROTEIN MFSD11"/>
    <property type="match status" value="1"/>
</dbReference>
<feature type="transmembrane region" description="Helical" evidence="6">
    <location>
        <begin position="223"/>
        <end position="242"/>
    </location>
</feature>
<dbReference type="Proteomes" id="UP001432322">
    <property type="component" value="Unassembled WGS sequence"/>
</dbReference>
<name>A0AAV5VYN1_9BILA</name>
<evidence type="ECO:0000256" key="4">
    <source>
        <dbReference type="ARBA" id="ARBA00022989"/>
    </source>
</evidence>
<dbReference type="Pfam" id="PF05978">
    <property type="entry name" value="UNC-93"/>
    <property type="match status" value="1"/>
</dbReference>
<evidence type="ECO:0000256" key="2">
    <source>
        <dbReference type="ARBA" id="ARBA00009172"/>
    </source>
</evidence>
<feature type="transmembrane region" description="Helical" evidence="6">
    <location>
        <begin position="284"/>
        <end position="305"/>
    </location>
</feature>
<organism evidence="7 8">
    <name type="scientific">Pristionchus fissidentatus</name>
    <dbReference type="NCBI Taxonomy" id="1538716"/>
    <lineage>
        <taxon>Eukaryota</taxon>
        <taxon>Metazoa</taxon>
        <taxon>Ecdysozoa</taxon>
        <taxon>Nematoda</taxon>
        <taxon>Chromadorea</taxon>
        <taxon>Rhabditida</taxon>
        <taxon>Rhabditina</taxon>
        <taxon>Diplogasteromorpha</taxon>
        <taxon>Diplogasteroidea</taxon>
        <taxon>Neodiplogasteridae</taxon>
        <taxon>Pristionchus</taxon>
    </lineage>
</organism>
<feature type="transmembrane region" description="Helical" evidence="6">
    <location>
        <begin position="114"/>
        <end position="132"/>
    </location>
</feature>
<feature type="transmembrane region" description="Helical" evidence="6">
    <location>
        <begin position="38"/>
        <end position="58"/>
    </location>
</feature>
<evidence type="ECO:0000256" key="6">
    <source>
        <dbReference type="SAM" id="Phobius"/>
    </source>
</evidence>
<dbReference type="InterPro" id="IPR036259">
    <property type="entry name" value="MFS_trans_sf"/>
</dbReference>
<gene>
    <name evidence="7" type="ORF">PFISCL1PPCAC_15134</name>
</gene>
<dbReference type="EMBL" id="BTSY01000004">
    <property type="protein sequence ID" value="GMT23837.1"/>
    <property type="molecule type" value="Genomic_DNA"/>
</dbReference>